<comment type="similarity">
    <text evidence="2">Belongs to the glycosyl hydrolase 29 family.</text>
</comment>
<comment type="function">
    <text evidence="1">Alpha-L-fucosidase is responsible for hydrolyzing the alpha-1,6-linked fucose joined to the reducing-end N-acetylglucosamine of the carbohydrate moieties of glycoproteins.</text>
</comment>
<accession>A0A1F5Z274</accession>
<reference evidence="10 11" key="1">
    <citation type="journal article" date="2016" name="Nat. Commun.">
        <title>Thousands of microbial genomes shed light on interconnected biogeochemical processes in an aquifer system.</title>
        <authorList>
            <person name="Anantharaman K."/>
            <person name="Brown C.T."/>
            <person name="Hug L.A."/>
            <person name="Sharon I."/>
            <person name="Castelle C.J."/>
            <person name="Probst A.J."/>
            <person name="Thomas B.C."/>
            <person name="Singh A."/>
            <person name="Wilkins M.J."/>
            <person name="Karaoz U."/>
            <person name="Brodie E.L."/>
            <person name="Williams K.H."/>
            <person name="Hubbard S.S."/>
            <person name="Banfield J.F."/>
        </authorList>
    </citation>
    <scope>NUCLEOTIDE SEQUENCE [LARGE SCALE GENOMIC DNA]</scope>
</reference>
<feature type="signal peptide" evidence="8">
    <location>
        <begin position="1"/>
        <end position="22"/>
    </location>
</feature>
<evidence type="ECO:0000256" key="6">
    <source>
        <dbReference type="ARBA" id="ARBA00023295"/>
    </source>
</evidence>
<evidence type="ECO:0000256" key="4">
    <source>
        <dbReference type="ARBA" id="ARBA00022729"/>
    </source>
</evidence>
<protein>
    <recommendedName>
        <fullName evidence="3">alpha-L-fucosidase</fullName>
        <ecNumber evidence="3">3.2.1.51</ecNumber>
    </recommendedName>
</protein>
<comment type="caution">
    <text evidence="10">The sequence shown here is derived from an EMBL/GenBank/DDBJ whole genome shotgun (WGS) entry which is preliminary data.</text>
</comment>
<dbReference type="GO" id="GO:0016139">
    <property type="term" value="P:glycoside catabolic process"/>
    <property type="evidence" value="ECO:0007669"/>
    <property type="project" value="TreeGrafter"/>
</dbReference>
<dbReference type="InterPro" id="IPR000933">
    <property type="entry name" value="Glyco_hydro_29"/>
</dbReference>
<dbReference type="InterPro" id="IPR017853">
    <property type="entry name" value="GH"/>
</dbReference>
<dbReference type="Proteomes" id="UP000179129">
    <property type="component" value="Unassembled WGS sequence"/>
</dbReference>
<dbReference type="PANTHER" id="PTHR10030:SF37">
    <property type="entry name" value="ALPHA-L-FUCOSIDASE-RELATED"/>
    <property type="match status" value="1"/>
</dbReference>
<keyword evidence="6" id="KW-0326">Glycosidase</keyword>
<name>A0A1F5Z274_9BACT</name>
<keyword evidence="4 8" id="KW-0732">Signal</keyword>
<dbReference type="AlphaFoldDB" id="A0A1F5Z274"/>
<dbReference type="STRING" id="1817867.A3F83_13100"/>
<evidence type="ECO:0000256" key="3">
    <source>
        <dbReference type="ARBA" id="ARBA00012662"/>
    </source>
</evidence>
<dbReference type="EMBL" id="MFIX01000025">
    <property type="protein sequence ID" value="OGG06550.1"/>
    <property type="molecule type" value="Genomic_DNA"/>
</dbReference>
<dbReference type="PANTHER" id="PTHR10030">
    <property type="entry name" value="ALPHA-L-FUCOSIDASE"/>
    <property type="match status" value="1"/>
</dbReference>
<evidence type="ECO:0000256" key="8">
    <source>
        <dbReference type="SAM" id="SignalP"/>
    </source>
</evidence>
<dbReference type="EC" id="3.2.1.51" evidence="3"/>
<dbReference type="PIRSF" id="PIRSF001092">
    <property type="entry name" value="Alpha-L-fucosidase"/>
    <property type="match status" value="1"/>
</dbReference>
<sequence>MPHRRILTYSMFLLCSVLNLLYAEEQQGDIGYKPTPENLETRAWFQDARFGMFIHWGVYSLLGRGEWVMHMENIPTAEYEKLPQKFNPQKFDPDRWCEIAAGAGMRYITITSKHHDGFAMFHSKVSDYDIVERTPYGRDVLKMLAEACTRHGLKLFFYHSQLDWHHPDYFPRGTSFAHGRPESGDWNKYLDYMDAQLAELCSNYGKIGGIWFDGMWEKPEADWRLGKTYRLIHSLQPWAMVGSNHHVKPFPGEDFQMFEKGLPGQDPFNKGSGISELPLETCETINNSWGYSEHDHGFKSAKDLIRLLVRAAGNNSNLLLNVGPLPDGTIQKAQQERLAAIGAWLREHGETIYGTRGGPFPPQSWGVSTRKGDRIFLHVLEPDGLICLTDIGRKVSRARFQDGAPVEFLATAFGTLLKLLPQAGDTVDRIIEIGLE</sequence>
<evidence type="ECO:0000256" key="7">
    <source>
        <dbReference type="PIRSR" id="PIRSR001092-1"/>
    </source>
</evidence>
<evidence type="ECO:0000259" key="9">
    <source>
        <dbReference type="Pfam" id="PF01120"/>
    </source>
</evidence>
<feature type="chain" id="PRO_5009522768" description="alpha-L-fucosidase" evidence="8">
    <location>
        <begin position="23"/>
        <end position="436"/>
    </location>
</feature>
<dbReference type="SUPFAM" id="SSF51445">
    <property type="entry name" value="(Trans)glycosidases"/>
    <property type="match status" value="1"/>
</dbReference>
<evidence type="ECO:0000313" key="11">
    <source>
        <dbReference type="Proteomes" id="UP000179129"/>
    </source>
</evidence>
<dbReference type="Pfam" id="PF01120">
    <property type="entry name" value="Alpha_L_fucos"/>
    <property type="match status" value="1"/>
</dbReference>
<dbReference type="GO" id="GO:0006004">
    <property type="term" value="P:fucose metabolic process"/>
    <property type="evidence" value="ECO:0007669"/>
    <property type="project" value="InterPro"/>
</dbReference>
<dbReference type="GO" id="GO:0004560">
    <property type="term" value="F:alpha-L-fucosidase activity"/>
    <property type="evidence" value="ECO:0007669"/>
    <property type="project" value="InterPro"/>
</dbReference>
<dbReference type="GO" id="GO:0005764">
    <property type="term" value="C:lysosome"/>
    <property type="evidence" value="ECO:0007669"/>
    <property type="project" value="TreeGrafter"/>
</dbReference>
<gene>
    <name evidence="10" type="ORF">A3F83_13100</name>
</gene>
<feature type="domain" description="Glycoside hydrolase family 29 N-terminal" evidence="9">
    <location>
        <begin position="25"/>
        <end position="350"/>
    </location>
</feature>
<dbReference type="SMART" id="SM00812">
    <property type="entry name" value="Alpha_L_fucos"/>
    <property type="match status" value="1"/>
</dbReference>
<dbReference type="Gene3D" id="3.20.20.80">
    <property type="entry name" value="Glycosidases"/>
    <property type="match status" value="1"/>
</dbReference>
<dbReference type="InterPro" id="IPR057739">
    <property type="entry name" value="Glyco_hydro_29_N"/>
</dbReference>
<evidence type="ECO:0000256" key="2">
    <source>
        <dbReference type="ARBA" id="ARBA00007951"/>
    </source>
</evidence>
<evidence type="ECO:0000256" key="1">
    <source>
        <dbReference type="ARBA" id="ARBA00004071"/>
    </source>
</evidence>
<evidence type="ECO:0000256" key="5">
    <source>
        <dbReference type="ARBA" id="ARBA00022801"/>
    </source>
</evidence>
<proteinExistence type="inferred from homology"/>
<dbReference type="PRINTS" id="PR00741">
    <property type="entry name" value="GLHYDRLASE29"/>
</dbReference>
<keyword evidence="5" id="KW-0378">Hydrolase</keyword>
<feature type="site" description="May be important for catalysis" evidence="7">
    <location>
        <position position="282"/>
    </location>
</feature>
<organism evidence="10 11">
    <name type="scientific">Candidatus Glassbacteria bacterium RIFCSPLOWO2_12_FULL_58_11</name>
    <dbReference type="NCBI Taxonomy" id="1817867"/>
    <lineage>
        <taxon>Bacteria</taxon>
        <taxon>Candidatus Glassiibacteriota</taxon>
    </lineage>
</organism>
<evidence type="ECO:0000313" key="10">
    <source>
        <dbReference type="EMBL" id="OGG06550.1"/>
    </source>
</evidence>
<dbReference type="InterPro" id="IPR016286">
    <property type="entry name" value="FUC_metazoa-typ"/>
</dbReference>